<evidence type="ECO:0000256" key="3">
    <source>
        <dbReference type="ARBA" id="ARBA00022475"/>
    </source>
</evidence>
<comment type="subcellular location">
    <subcellularLocation>
        <location evidence="1">Cell membrane</location>
        <topology evidence="1">Peripheral membrane protein</topology>
        <orientation evidence="1">Cytoplasmic side</orientation>
    </subcellularLocation>
</comment>
<dbReference type="EMBL" id="CP127173">
    <property type="protein sequence ID" value="WIV53713.1"/>
    <property type="molecule type" value="Genomic_DNA"/>
</dbReference>
<dbReference type="Proteomes" id="UP001227101">
    <property type="component" value="Chromosome"/>
</dbReference>
<keyword evidence="12" id="KW-1185">Reference proteome</keyword>
<evidence type="ECO:0000256" key="9">
    <source>
        <dbReference type="ARBA" id="ARBA00049985"/>
    </source>
</evidence>
<accession>A0ABY8XBE8</accession>
<dbReference type="NCBIfam" id="TIGR01188">
    <property type="entry name" value="drrA"/>
    <property type="match status" value="1"/>
</dbReference>
<gene>
    <name evidence="11" type="ORF">QP939_33165</name>
</gene>
<dbReference type="InterPro" id="IPR005894">
    <property type="entry name" value="DrrA"/>
</dbReference>
<dbReference type="InterPro" id="IPR003439">
    <property type="entry name" value="ABC_transporter-like_ATP-bd"/>
</dbReference>
<dbReference type="InterPro" id="IPR027417">
    <property type="entry name" value="P-loop_NTPase"/>
</dbReference>
<evidence type="ECO:0000256" key="7">
    <source>
        <dbReference type="ARBA" id="ARBA00023136"/>
    </source>
</evidence>
<dbReference type="GO" id="GO:0005524">
    <property type="term" value="F:ATP binding"/>
    <property type="evidence" value="ECO:0007669"/>
    <property type="project" value="UniProtKB-KW"/>
</dbReference>
<proteinExistence type="inferred from homology"/>
<keyword evidence="2" id="KW-0813">Transport</keyword>
<evidence type="ECO:0000256" key="5">
    <source>
        <dbReference type="ARBA" id="ARBA00022840"/>
    </source>
</evidence>
<dbReference type="InterPro" id="IPR050763">
    <property type="entry name" value="ABC_transporter_ATP-binding"/>
</dbReference>
<dbReference type="InterPro" id="IPR025302">
    <property type="entry name" value="DrrA1/2-like_C"/>
</dbReference>
<keyword evidence="6" id="KW-1278">Translocase</keyword>
<dbReference type="PANTHER" id="PTHR42711">
    <property type="entry name" value="ABC TRANSPORTER ATP-BINDING PROTEIN"/>
    <property type="match status" value="1"/>
</dbReference>
<evidence type="ECO:0000256" key="4">
    <source>
        <dbReference type="ARBA" id="ARBA00022741"/>
    </source>
</evidence>
<dbReference type="RefSeq" id="WP_285450178.1">
    <property type="nucleotide sequence ID" value="NZ_CP127173.1"/>
</dbReference>
<evidence type="ECO:0000313" key="11">
    <source>
        <dbReference type="EMBL" id="WIV53713.1"/>
    </source>
</evidence>
<keyword evidence="8" id="KW-0046">Antibiotic resistance</keyword>
<feature type="domain" description="ABC transporter" evidence="10">
    <location>
        <begin position="10"/>
        <end position="240"/>
    </location>
</feature>
<evidence type="ECO:0000256" key="1">
    <source>
        <dbReference type="ARBA" id="ARBA00004413"/>
    </source>
</evidence>
<organism evidence="11 12">
    <name type="scientific">Amycolatopsis nalaikhensis</name>
    <dbReference type="NCBI Taxonomy" id="715472"/>
    <lineage>
        <taxon>Bacteria</taxon>
        <taxon>Bacillati</taxon>
        <taxon>Actinomycetota</taxon>
        <taxon>Actinomycetes</taxon>
        <taxon>Pseudonocardiales</taxon>
        <taxon>Pseudonocardiaceae</taxon>
        <taxon>Amycolatopsis</taxon>
    </lineage>
</organism>
<keyword evidence="3" id="KW-1003">Cell membrane</keyword>
<evidence type="ECO:0000256" key="6">
    <source>
        <dbReference type="ARBA" id="ARBA00022967"/>
    </source>
</evidence>
<evidence type="ECO:0000259" key="10">
    <source>
        <dbReference type="PROSITE" id="PS50893"/>
    </source>
</evidence>
<evidence type="ECO:0000256" key="2">
    <source>
        <dbReference type="ARBA" id="ARBA00022448"/>
    </source>
</evidence>
<dbReference type="PROSITE" id="PS50893">
    <property type="entry name" value="ABC_TRANSPORTER_2"/>
    <property type="match status" value="1"/>
</dbReference>
<evidence type="ECO:0000313" key="12">
    <source>
        <dbReference type="Proteomes" id="UP001227101"/>
    </source>
</evidence>
<dbReference type="Gene3D" id="3.40.50.300">
    <property type="entry name" value="P-loop containing nucleotide triphosphate hydrolases"/>
    <property type="match status" value="1"/>
</dbReference>
<dbReference type="SMART" id="SM00382">
    <property type="entry name" value="AAA"/>
    <property type="match status" value="1"/>
</dbReference>
<evidence type="ECO:0000256" key="8">
    <source>
        <dbReference type="ARBA" id="ARBA00023251"/>
    </source>
</evidence>
<dbReference type="PROSITE" id="PS00211">
    <property type="entry name" value="ABC_TRANSPORTER_1"/>
    <property type="match status" value="1"/>
</dbReference>
<protein>
    <submittedName>
        <fullName evidence="11">ATP-binding cassette domain-containing protein</fullName>
    </submittedName>
</protein>
<dbReference type="InterPro" id="IPR003593">
    <property type="entry name" value="AAA+_ATPase"/>
</dbReference>
<dbReference type="PANTHER" id="PTHR42711:SF19">
    <property type="entry name" value="DOXORUBICIN RESISTANCE ATP-BINDING PROTEIN DRRA"/>
    <property type="match status" value="1"/>
</dbReference>
<keyword evidence="4" id="KW-0547">Nucleotide-binding</keyword>
<reference evidence="11 12" key="1">
    <citation type="submission" date="2023-06" db="EMBL/GenBank/DDBJ databases">
        <authorList>
            <person name="Oyuntsetseg B."/>
            <person name="Kim S.B."/>
        </authorList>
    </citation>
    <scope>NUCLEOTIDE SEQUENCE [LARGE SCALE GENOMIC DNA]</scope>
    <source>
        <strain evidence="11 12">2-2</strain>
    </source>
</reference>
<dbReference type="InterPro" id="IPR017871">
    <property type="entry name" value="ABC_transporter-like_CS"/>
</dbReference>
<name>A0ABY8XBE8_9PSEU</name>
<sequence>MPQPKPDIAVRVRGLVKTYGSTRALDGVDLDIPAGRVLGLLGPNGAGKTTTVRILTTLLRPDSGSAHVAGYDVLAEPDEVRQRIGLSGQYAAVDENLTGFENLYMVGRLYGRRKAAARSRARELLARFRLEDAADRPAKGYSGGMRRRLDLAGALVAEPTVVVLDEPTTGLDPGGRLDTWGVIKELVADGTTVLLTTQYLEEADQLADTIVVIDHGRVIARGTADELKAQIGGERLELVVASAADLPGTLDVLRAVGSGEPTGDEHTRRAEILVDTGPKALIEALRQLDSQGIAVQDVALHRPTLDDVFLSLTGHGADSVEEAAK</sequence>
<keyword evidence="7" id="KW-0472">Membrane</keyword>
<dbReference type="Pfam" id="PF13732">
    <property type="entry name" value="DrrA1-3_C"/>
    <property type="match status" value="1"/>
</dbReference>
<dbReference type="Pfam" id="PF00005">
    <property type="entry name" value="ABC_tran"/>
    <property type="match status" value="1"/>
</dbReference>
<dbReference type="SUPFAM" id="SSF52540">
    <property type="entry name" value="P-loop containing nucleoside triphosphate hydrolases"/>
    <property type="match status" value="1"/>
</dbReference>
<keyword evidence="5 11" id="KW-0067">ATP-binding</keyword>
<comment type="similarity">
    <text evidence="9">Belongs to the ABC transporter superfamily. Drug exporter-1 (DrugE1) (TC 3.A.1.105) family.</text>
</comment>